<evidence type="ECO:0000256" key="1">
    <source>
        <dbReference type="ARBA" id="ARBA00004123"/>
    </source>
</evidence>
<gene>
    <name evidence="8" type="ORF">EVOR1521_LOCUS5656</name>
</gene>
<comment type="function">
    <text evidence="7">Required for pre-mRNA splicing.</text>
</comment>
<name>A0AA36HX15_9DINO</name>
<keyword evidence="5 7" id="KW-0508">mRNA splicing</keyword>
<dbReference type="GO" id="GO:0000398">
    <property type="term" value="P:mRNA splicing, via spliceosome"/>
    <property type="evidence" value="ECO:0007669"/>
    <property type="project" value="UniProtKB-UniRule"/>
</dbReference>
<keyword evidence="4 7" id="KW-0747">Spliceosome</keyword>
<evidence type="ECO:0000256" key="2">
    <source>
        <dbReference type="ARBA" id="ARBA00006164"/>
    </source>
</evidence>
<comment type="caution">
    <text evidence="8">The sequence shown here is derived from an EMBL/GenBank/DDBJ whole genome shotgun (WGS) entry which is preliminary data.</text>
</comment>
<sequence length="525" mass="58945">MLRVFGFNQICLSAIWQMNGAMPSGMKFLNQERLQAAVASVLSVCNAEADPPLPGADEVGEQPGFVRSPAQDLGSKRWWPVMSEAGSRTHPPRCHLHQRAHAGCKRCAQFKIRHLSEGCDRALSAEEERSGANVQLGSEAPEELVVGFTPKLRSQILQSTYFRSVLQFVSNVESLIDELINHADHAEPYTPNSITTPSTLFCCVYRLAQLQPLRDQMLQFLGYKGSPIVRAAGLLHIRFNFLSRDAWSWLRNLLFDTEVFRPSSNPSSATTTIGEWVEHLLRDDKYFETVLPRLPIGLKREMAPELLQLPQLRQDAHAKQRGRVDQRQVGTKVDVLRGTMWRSAAILSSSVVGRSLLLDVQLEDGSMEEVPIGLVRMQEKATAKPRSRSPRMGSPTSEVKLCEEYLRRDREKAVAEAKHEYFKPIPKLKKMLTTKDKSLRHVAPDEGRAAPVAKPAKEEQPGAVPEAILPVSEAQLQRRQQLLEVVRKYSSRSASRAREDRLEYHEWGHAKSGAEVLAPDTMRLG</sequence>
<comment type="subcellular location">
    <subcellularLocation>
        <location evidence="1 7">Nucleus</location>
    </subcellularLocation>
</comment>
<dbReference type="Pfam" id="PF03371">
    <property type="entry name" value="PRP38"/>
    <property type="match status" value="1"/>
</dbReference>
<evidence type="ECO:0000256" key="3">
    <source>
        <dbReference type="ARBA" id="ARBA00022664"/>
    </source>
</evidence>
<evidence type="ECO:0000313" key="8">
    <source>
        <dbReference type="EMBL" id="CAJ1376641.1"/>
    </source>
</evidence>
<proteinExistence type="inferred from homology"/>
<comment type="similarity">
    <text evidence="2 7">Belongs to the PRP38 family.</text>
</comment>
<dbReference type="EMBL" id="CAUJNA010000412">
    <property type="protein sequence ID" value="CAJ1376641.1"/>
    <property type="molecule type" value="Genomic_DNA"/>
</dbReference>
<evidence type="ECO:0000256" key="5">
    <source>
        <dbReference type="ARBA" id="ARBA00023187"/>
    </source>
</evidence>
<dbReference type="Proteomes" id="UP001178507">
    <property type="component" value="Unassembled WGS sequence"/>
</dbReference>
<organism evidence="8 9">
    <name type="scientific">Effrenium voratum</name>
    <dbReference type="NCBI Taxonomy" id="2562239"/>
    <lineage>
        <taxon>Eukaryota</taxon>
        <taxon>Sar</taxon>
        <taxon>Alveolata</taxon>
        <taxon>Dinophyceae</taxon>
        <taxon>Suessiales</taxon>
        <taxon>Symbiodiniaceae</taxon>
        <taxon>Effrenium</taxon>
    </lineage>
</organism>
<dbReference type="AlphaFoldDB" id="A0AA36HX15"/>
<evidence type="ECO:0000313" key="9">
    <source>
        <dbReference type="Proteomes" id="UP001178507"/>
    </source>
</evidence>
<keyword evidence="9" id="KW-1185">Reference proteome</keyword>
<keyword evidence="3 7" id="KW-0507">mRNA processing</keyword>
<dbReference type="InterPro" id="IPR005037">
    <property type="entry name" value="PRP38"/>
</dbReference>
<accession>A0AA36HX15</accession>
<reference evidence="8" key="1">
    <citation type="submission" date="2023-08" db="EMBL/GenBank/DDBJ databases">
        <authorList>
            <person name="Chen Y."/>
            <person name="Shah S."/>
            <person name="Dougan E. K."/>
            <person name="Thang M."/>
            <person name="Chan C."/>
        </authorList>
    </citation>
    <scope>NUCLEOTIDE SEQUENCE</scope>
</reference>
<evidence type="ECO:0000256" key="7">
    <source>
        <dbReference type="RuleBase" id="RU367025"/>
    </source>
</evidence>
<evidence type="ECO:0000256" key="6">
    <source>
        <dbReference type="ARBA" id="ARBA00023242"/>
    </source>
</evidence>
<dbReference type="GO" id="GO:0005681">
    <property type="term" value="C:spliceosomal complex"/>
    <property type="evidence" value="ECO:0007669"/>
    <property type="project" value="UniProtKB-KW"/>
</dbReference>
<evidence type="ECO:0000256" key="4">
    <source>
        <dbReference type="ARBA" id="ARBA00022728"/>
    </source>
</evidence>
<keyword evidence="6 7" id="KW-0539">Nucleus</keyword>
<dbReference type="PANTHER" id="PTHR23142">
    <property type="entry name" value="PRE-MRNA-SPLICING FACTOR 38A-RELATED"/>
    <property type="match status" value="1"/>
</dbReference>
<protein>
    <recommendedName>
        <fullName evidence="7">Pre-mRNA-splicing factor 38</fullName>
    </recommendedName>
</protein>